<gene>
    <name evidence="1" type="ORF">E2562_026793</name>
</gene>
<keyword evidence="2" id="KW-1185">Reference proteome</keyword>
<evidence type="ECO:0000313" key="1">
    <source>
        <dbReference type="EMBL" id="KAF0903355.1"/>
    </source>
</evidence>
<dbReference type="Proteomes" id="UP000479710">
    <property type="component" value="Unassembled WGS sequence"/>
</dbReference>
<dbReference type="EMBL" id="SPHZ02000008">
    <property type="protein sequence ID" value="KAF0903355.1"/>
    <property type="molecule type" value="Genomic_DNA"/>
</dbReference>
<protein>
    <submittedName>
        <fullName evidence="1">Uncharacterized protein</fullName>
    </submittedName>
</protein>
<sequence length="95" mass="9919">MAWELGVEGFGPCMLGVACSLRRWVLSSDTGVVVTDRLEAASCMWWGTVCDGQQWGLQGWRTNPGCGGASYGQQGPGAAGRSLTLAAKPLWSGVG</sequence>
<evidence type="ECO:0000313" key="2">
    <source>
        <dbReference type="Proteomes" id="UP000479710"/>
    </source>
</evidence>
<name>A0A6G1CRW1_9ORYZ</name>
<comment type="caution">
    <text evidence="1">The sequence shown here is derived from an EMBL/GenBank/DDBJ whole genome shotgun (WGS) entry which is preliminary data.</text>
</comment>
<dbReference type="AlphaFoldDB" id="A0A6G1CRW1"/>
<accession>A0A6G1CRW1</accession>
<proteinExistence type="predicted"/>
<organism evidence="1 2">
    <name type="scientific">Oryza meyeriana var. granulata</name>
    <dbReference type="NCBI Taxonomy" id="110450"/>
    <lineage>
        <taxon>Eukaryota</taxon>
        <taxon>Viridiplantae</taxon>
        <taxon>Streptophyta</taxon>
        <taxon>Embryophyta</taxon>
        <taxon>Tracheophyta</taxon>
        <taxon>Spermatophyta</taxon>
        <taxon>Magnoliopsida</taxon>
        <taxon>Liliopsida</taxon>
        <taxon>Poales</taxon>
        <taxon>Poaceae</taxon>
        <taxon>BOP clade</taxon>
        <taxon>Oryzoideae</taxon>
        <taxon>Oryzeae</taxon>
        <taxon>Oryzinae</taxon>
        <taxon>Oryza</taxon>
        <taxon>Oryza meyeriana</taxon>
    </lineage>
</organism>
<reference evidence="1 2" key="1">
    <citation type="submission" date="2019-11" db="EMBL/GenBank/DDBJ databases">
        <title>Whole genome sequence of Oryza granulata.</title>
        <authorList>
            <person name="Li W."/>
        </authorList>
    </citation>
    <scope>NUCLEOTIDE SEQUENCE [LARGE SCALE GENOMIC DNA]</scope>
    <source>
        <strain evidence="2">cv. Menghai</strain>
        <tissue evidence="1">Leaf</tissue>
    </source>
</reference>